<dbReference type="GO" id="GO:0046872">
    <property type="term" value="F:metal ion binding"/>
    <property type="evidence" value="ECO:0007669"/>
    <property type="project" value="UniProtKB-KW"/>
</dbReference>
<evidence type="ECO:0000256" key="7">
    <source>
        <dbReference type="ARBA" id="ARBA00022598"/>
    </source>
</evidence>
<evidence type="ECO:0000259" key="15">
    <source>
        <dbReference type="SMART" id="SM00840"/>
    </source>
</evidence>
<keyword evidence="13" id="KW-0030">Aminoacyl-tRNA synthetase</keyword>
<evidence type="ECO:0000256" key="5">
    <source>
        <dbReference type="ARBA" id="ARBA00014738"/>
    </source>
</evidence>
<organism evidence="17">
    <name type="scientific">freshwater metagenome</name>
    <dbReference type="NCBI Taxonomy" id="449393"/>
    <lineage>
        <taxon>unclassified sequences</taxon>
        <taxon>metagenomes</taxon>
        <taxon>ecological metagenomes</taxon>
    </lineage>
</organism>
<evidence type="ECO:0000256" key="4">
    <source>
        <dbReference type="ARBA" id="ARBA00012832"/>
    </source>
</evidence>
<keyword evidence="11" id="KW-0067">ATP-binding</keyword>
<evidence type="ECO:0000256" key="8">
    <source>
        <dbReference type="ARBA" id="ARBA00022723"/>
    </source>
</evidence>
<evidence type="ECO:0000256" key="14">
    <source>
        <dbReference type="ARBA" id="ARBA00031499"/>
    </source>
</evidence>
<name>A0A6J6Z106_9ZZZZ</name>
<dbReference type="CDD" id="cd00672">
    <property type="entry name" value="CysRS_core"/>
    <property type="match status" value="1"/>
</dbReference>
<evidence type="ECO:0000313" key="16">
    <source>
        <dbReference type="EMBL" id="CAB4742396.1"/>
    </source>
</evidence>
<dbReference type="Pfam" id="PF09190">
    <property type="entry name" value="DALR_2"/>
    <property type="match status" value="1"/>
</dbReference>
<dbReference type="Gene3D" id="3.40.50.620">
    <property type="entry name" value="HUPs"/>
    <property type="match status" value="1"/>
</dbReference>
<keyword evidence="8" id="KW-0479">Metal-binding</keyword>
<keyword evidence="9" id="KW-0547">Nucleotide-binding</keyword>
<dbReference type="GO" id="GO:0006423">
    <property type="term" value="P:cysteinyl-tRNA aminoacylation"/>
    <property type="evidence" value="ECO:0007669"/>
    <property type="project" value="InterPro"/>
</dbReference>
<evidence type="ECO:0000256" key="3">
    <source>
        <dbReference type="ARBA" id="ARBA00005594"/>
    </source>
</evidence>
<dbReference type="PANTHER" id="PTHR10890">
    <property type="entry name" value="CYSTEINYL-TRNA SYNTHETASE"/>
    <property type="match status" value="1"/>
</dbReference>
<evidence type="ECO:0000256" key="13">
    <source>
        <dbReference type="ARBA" id="ARBA00023146"/>
    </source>
</evidence>
<evidence type="ECO:0000313" key="19">
    <source>
        <dbReference type="EMBL" id="CAB5008913.1"/>
    </source>
</evidence>
<evidence type="ECO:0000256" key="10">
    <source>
        <dbReference type="ARBA" id="ARBA00022833"/>
    </source>
</evidence>
<dbReference type="AlphaFoldDB" id="A0A6J6Z106"/>
<keyword evidence="10" id="KW-0862">Zinc</keyword>
<dbReference type="InterPro" id="IPR024909">
    <property type="entry name" value="Cys-tRNA/MSH_ligase"/>
</dbReference>
<dbReference type="Gene3D" id="1.20.120.1910">
    <property type="entry name" value="Cysteine-tRNA ligase, C-terminal anti-codon recognition domain"/>
    <property type="match status" value="1"/>
</dbReference>
<keyword evidence="6" id="KW-0963">Cytoplasm</keyword>
<evidence type="ECO:0000313" key="17">
    <source>
        <dbReference type="EMBL" id="CAB4814405.1"/>
    </source>
</evidence>
<evidence type="ECO:0000256" key="2">
    <source>
        <dbReference type="ARBA" id="ARBA00004496"/>
    </source>
</evidence>
<dbReference type="PRINTS" id="PR00983">
    <property type="entry name" value="TRNASYNTHCYS"/>
</dbReference>
<dbReference type="EMBL" id="CAFBOS010000149">
    <property type="protein sequence ID" value="CAB5008913.1"/>
    <property type="molecule type" value="Genomic_DNA"/>
</dbReference>
<dbReference type="SUPFAM" id="SSF47323">
    <property type="entry name" value="Anticodon-binding domain of a subclass of class I aminoacyl-tRNA synthetases"/>
    <property type="match status" value="1"/>
</dbReference>
<evidence type="ECO:0000256" key="9">
    <source>
        <dbReference type="ARBA" id="ARBA00022741"/>
    </source>
</evidence>
<keyword evidence="12" id="KW-0648">Protein biosynthesis</keyword>
<evidence type="ECO:0000256" key="6">
    <source>
        <dbReference type="ARBA" id="ARBA00022490"/>
    </source>
</evidence>
<dbReference type="HAMAP" id="MF_00041">
    <property type="entry name" value="Cys_tRNA_synth"/>
    <property type="match status" value="1"/>
</dbReference>
<evidence type="ECO:0000256" key="1">
    <source>
        <dbReference type="ARBA" id="ARBA00001947"/>
    </source>
</evidence>
<dbReference type="InterPro" id="IPR009080">
    <property type="entry name" value="tRNAsynth_Ia_anticodon-bd"/>
</dbReference>
<comment type="cofactor">
    <cofactor evidence="1">
        <name>Zn(2+)</name>
        <dbReference type="ChEBI" id="CHEBI:29105"/>
    </cofactor>
</comment>
<evidence type="ECO:0000256" key="12">
    <source>
        <dbReference type="ARBA" id="ARBA00022917"/>
    </source>
</evidence>
<dbReference type="InterPro" id="IPR015803">
    <property type="entry name" value="Cys-tRNA-ligase"/>
</dbReference>
<dbReference type="EMBL" id="CAFBMH010000056">
    <property type="protein sequence ID" value="CAB4912335.1"/>
    <property type="molecule type" value="Genomic_DNA"/>
</dbReference>
<dbReference type="PANTHER" id="PTHR10890:SF3">
    <property type="entry name" value="CYSTEINE--TRNA LIGASE, CYTOPLASMIC"/>
    <property type="match status" value="1"/>
</dbReference>
<dbReference type="SUPFAM" id="SSF52374">
    <property type="entry name" value="Nucleotidylyl transferase"/>
    <property type="match status" value="1"/>
</dbReference>
<dbReference type="EMBL" id="CAEZYR010000040">
    <property type="protein sequence ID" value="CAB4742396.1"/>
    <property type="molecule type" value="Genomic_DNA"/>
</dbReference>
<dbReference type="NCBIfam" id="TIGR00435">
    <property type="entry name" value="cysS"/>
    <property type="match status" value="1"/>
</dbReference>
<dbReference type="InterPro" id="IPR014729">
    <property type="entry name" value="Rossmann-like_a/b/a_fold"/>
</dbReference>
<dbReference type="InterPro" id="IPR056411">
    <property type="entry name" value="CysS_C"/>
</dbReference>
<accession>A0A6J6Z106</accession>
<proteinExistence type="inferred from homology"/>
<gene>
    <name evidence="16" type="ORF">UFOPK2754_01264</name>
    <name evidence="17" type="ORF">UFOPK3139_00245</name>
    <name evidence="18" type="ORF">UFOPK3543_01590</name>
    <name evidence="19" type="ORF">UFOPK3967_02124</name>
</gene>
<dbReference type="GO" id="GO:0005829">
    <property type="term" value="C:cytosol"/>
    <property type="evidence" value="ECO:0007669"/>
    <property type="project" value="TreeGrafter"/>
</dbReference>
<keyword evidence="7" id="KW-0436">Ligase</keyword>
<comment type="subcellular location">
    <subcellularLocation>
        <location evidence="2">Cytoplasm</location>
    </subcellularLocation>
</comment>
<dbReference type="EC" id="6.1.1.16" evidence="4"/>
<dbReference type="Pfam" id="PF01406">
    <property type="entry name" value="tRNA-synt_1e"/>
    <property type="match status" value="1"/>
</dbReference>
<dbReference type="InterPro" id="IPR032678">
    <property type="entry name" value="tRNA-synt_1_cat_dom"/>
</dbReference>
<dbReference type="InterPro" id="IPR015273">
    <property type="entry name" value="Cys-tRNA-synt_Ia_DALR"/>
</dbReference>
<protein>
    <recommendedName>
        <fullName evidence="5">Cysteine--tRNA ligase</fullName>
        <ecNumber evidence="4">6.1.1.16</ecNumber>
    </recommendedName>
    <alternativeName>
        <fullName evidence="14">Cysteinyl-tRNA synthetase</fullName>
    </alternativeName>
</protein>
<dbReference type="SMART" id="SM00840">
    <property type="entry name" value="DALR_2"/>
    <property type="match status" value="1"/>
</dbReference>
<sequence>MLRFTDTLTGDKTEFVPRNAGRVSIYACGPTVYDVPHVGHARSALTYDVLRRYLRWRGFEVSLVQNITDIDDKIIKRAAERGTTEPDIARIYEADYDHEMTRLGVEPPDHRPHATEYVAEMVAFVDELMATGMAYVVEGNGVYFRASKLADYGALAHRSADELREGAGARVEIDERKEDPLDFVLWKAAKPGEPTWPSPWGPGRPGWHIECVAMSLDILGESFDIHGGGDDLAFPHHENERAEAVGAGKSFARYWVHNAMVNVDGEKMSKSLGNFTTLGTLLDNYDPRALRLLVLQTHYRKSMEINGPALDQALRGLERLDALARRMPDVDATGAVDAATAQTFADDVDDDLATPSGVALIFETARRANAALDSSNRALAASLVATVHALCGAFGLALEAGATETDAEIDALIAARQAARGARDFAEADRLRDEITALGIVVEDTPSGPIWRRA</sequence>
<comment type="similarity">
    <text evidence="3">Belongs to the class-I aminoacyl-tRNA synthetase family.</text>
</comment>
<reference evidence="17" key="1">
    <citation type="submission" date="2020-05" db="EMBL/GenBank/DDBJ databases">
        <authorList>
            <person name="Chiriac C."/>
            <person name="Salcher M."/>
            <person name="Ghai R."/>
            <person name="Kavagutti S V."/>
        </authorList>
    </citation>
    <scope>NUCLEOTIDE SEQUENCE</scope>
</reference>
<evidence type="ECO:0000313" key="18">
    <source>
        <dbReference type="EMBL" id="CAB4912335.1"/>
    </source>
</evidence>
<dbReference type="Pfam" id="PF23493">
    <property type="entry name" value="CysS_C"/>
    <property type="match status" value="1"/>
</dbReference>
<dbReference type="EMBL" id="CAFABA010000005">
    <property type="protein sequence ID" value="CAB4814405.1"/>
    <property type="molecule type" value="Genomic_DNA"/>
</dbReference>
<feature type="domain" description="Cysteinyl-tRNA synthetase class Ia DALR" evidence="15">
    <location>
        <begin position="343"/>
        <end position="405"/>
    </location>
</feature>
<dbReference type="GO" id="GO:0005524">
    <property type="term" value="F:ATP binding"/>
    <property type="evidence" value="ECO:0007669"/>
    <property type="project" value="UniProtKB-KW"/>
</dbReference>
<evidence type="ECO:0000256" key="11">
    <source>
        <dbReference type="ARBA" id="ARBA00022840"/>
    </source>
</evidence>
<dbReference type="GO" id="GO:0004817">
    <property type="term" value="F:cysteine-tRNA ligase activity"/>
    <property type="evidence" value="ECO:0007669"/>
    <property type="project" value="UniProtKB-EC"/>
</dbReference>